<reference evidence="1" key="2">
    <citation type="submission" date="2025-08" db="UniProtKB">
        <authorList>
            <consortium name="Ensembl"/>
        </authorList>
    </citation>
    <scope>IDENTIFICATION</scope>
</reference>
<reference evidence="1 2" key="1">
    <citation type="submission" date="2013-03" db="EMBL/GenBank/DDBJ databases">
        <authorList>
            <person name="Warren W."/>
            <person name="Wilson R.K."/>
        </authorList>
    </citation>
    <scope>NUCLEOTIDE SEQUENCE</scope>
</reference>
<dbReference type="GeneTree" id="ENSGT00390000016791"/>
<dbReference type="Ensembl" id="ENSMFAT00000073160.1">
    <property type="protein sequence ID" value="ENSMFAP00000056026.1"/>
    <property type="gene ID" value="ENSMFAG00000055129.1"/>
</dbReference>
<proteinExistence type="predicted"/>
<protein>
    <submittedName>
        <fullName evidence="1">Uncharacterized protein</fullName>
    </submittedName>
</protein>
<dbReference type="Proteomes" id="UP000233100">
    <property type="component" value="Chromosome 7"/>
</dbReference>
<evidence type="ECO:0000313" key="1">
    <source>
        <dbReference type="Ensembl" id="ENSMFAP00000056026.1"/>
    </source>
</evidence>
<name>A0A7N9CWU9_MACFA</name>
<evidence type="ECO:0000313" key="2">
    <source>
        <dbReference type="Proteomes" id="UP000233100"/>
    </source>
</evidence>
<reference evidence="1" key="3">
    <citation type="submission" date="2025-09" db="UniProtKB">
        <authorList>
            <consortium name="Ensembl"/>
        </authorList>
    </citation>
    <scope>IDENTIFICATION</scope>
</reference>
<organism evidence="1 2">
    <name type="scientific">Macaca fascicularis</name>
    <name type="common">Crab-eating macaque</name>
    <name type="synonym">Cynomolgus monkey</name>
    <dbReference type="NCBI Taxonomy" id="9541"/>
    <lineage>
        <taxon>Eukaryota</taxon>
        <taxon>Metazoa</taxon>
        <taxon>Chordata</taxon>
        <taxon>Craniata</taxon>
        <taxon>Vertebrata</taxon>
        <taxon>Euteleostomi</taxon>
        <taxon>Mammalia</taxon>
        <taxon>Eutheria</taxon>
        <taxon>Euarchontoglires</taxon>
        <taxon>Primates</taxon>
        <taxon>Haplorrhini</taxon>
        <taxon>Catarrhini</taxon>
        <taxon>Cercopithecidae</taxon>
        <taxon>Cercopithecinae</taxon>
        <taxon>Macaca</taxon>
    </lineage>
</organism>
<sequence length="147" mass="15753">MAAEEGSGNAASAGGSRGAAAMGRVLPMLLVPVPAEAMGQLGSQALTAAGSLQVLSLAPGSRGRGRCCLEGPFWHFIWEDSRNSSTPTDKPKLLALGENYELLIYEFNLKDGRCDATILYSYSGEALQKLIEDQDISKYLQVVFQRI</sequence>
<dbReference type="AlphaFoldDB" id="A0A7N9CWU9"/>
<keyword evidence="2" id="KW-1185">Reference proteome</keyword>
<accession>A0A7N9CWU9</accession>